<evidence type="ECO:0000313" key="2">
    <source>
        <dbReference type="RefSeq" id="XP_033458369.1"/>
    </source>
</evidence>
<protein>
    <submittedName>
        <fullName evidence="2">Uncharacterized protein</fullName>
    </submittedName>
</protein>
<dbReference type="AlphaFoldDB" id="A0A6J3M080"/>
<sequence length="129" mass="14423">MSPITRSVVRFTQRIKNSAVRNQTLALIEVASKQPDLAHFTIAECLLVLKPFSITLIVIQAVVTMLFDCSGLSRNPTHTSHNEPRPHATVLLATKEQADANRAQAIHIFHDETGNYSGHELFPIHKFQL</sequence>
<dbReference type="GeneID" id="54364874"/>
<evidence type="ECO:0000313" key="1">
    <source>
        <dbReference type="Proteomes" id="UP000504637"/>
    </source>
</evidence>
<dbReference type="OrthoDB" id="3911445at2759"/>
<gene>
    <name evidence="2" type="ORF">K489DRAFT_403091</name>
</gene>
<proteinExistence type="predicted"/>
<reference evidence="2" key="3">
    <citation type="submission" date="2025-08" db="UniProtKB">
        <authorList>
            <consortium name="RefSeq"/>
        </authorList>
    </citation>
    <scope>IDENTIFICATION</scope>
    <source>
        <strain evidence="2">CBS 342.82</strain>
    </source>
</reference>
<name>A0A6J3M080_9PEZI</name>
<organism evidence="2">
    <name type="scientific">Dissoconium aciculare CBS 342.82</name>
    <dbReference type="NCBI Taxonomy" id="1314786"/>
    <lineage>
        <taxon>Eukaryota</taxon>
        <taxon>Fungi</taxon>
        <taxon>Dikarya</taxon>
        <taxon>Ascomycota</taxon>
        <taxon>Pezizomycotina</taxon>
        <taxon>Dothideomycetes</taxon>
        <taxon>Dothideomycetidae</taxon>
        <taxon>Mycosphaerellales</taxon>
        <taxon>Dissoconiaceae</taxon>
        <taxon>Dissoconium</taxon>
    </lineage>
</organism>
<accession>A0A6J3M080</accession>
<dbReference type="RefSeq" id="XP_033458369.1">
    <property type="nucleotide sequence ID" value="XM_033607074.1"/>
</dbReference>
<reference evidence="2" key="1">
    <citation type="submission" date="2020-01" db="EMBL/GenBank/DDBJ databases">
        <authorList>
            <consortium name="DOE Joint Genome Institute"/>
            <person name="Haridas S."/>
            <person name="Albert R."/>
            <person name="Binder M."/>
            <person name="Bloem J."/>
            <person name="Labutti K."/>
            <person name="Salamov A."/>
            <person name="Andreopoulos B."/>
            <person name="Baker S.E."/>
            <person name="Barry K."/>
            <person name="Bills G."/>
            <person name="Bluhm B.H."/>
            <person name="Cannon C."/>
            <person name="Castanera R."/>
            <person name="Culley D.E."/>
            <person name="Daum C."/>
            <person name="Ezra D."/>
            <person name="Gonzalez J.B."/>
            <person name="Henrissat B."/>
            <person name="Kuo A."/>
            <person name="Liang C."/>
            <person name="Lipzen A."/>
            <person name="Lutzoni F."/>
            <person name="Magnuson J."/>
            <person name="Mondo S."/>
            <person name="Nolan M."/>
            <person name="Ohm R."/>
            <person name="Pangilinan J."/>
            <person name="Park H.-J."/>
            <person name="Ramirez L."/>
            <person name="Alfaro M."/>
            <person name="Sun H."/>
            <person name="Tritt A."/>
            <person name="Yoshinaga Y."/>
            <person name="Zwiers L.-H."/>
            <person name="Turgeon B.G."/>
            <person name="Goodwin S.B."/>
            <person name="Spatafora J.W."/>
            <person name="Crous P.W."/>
            <person name="Grigoriev I.V."/>
        </authorList>
    </citation>
    <scope>NUCLEOTIDE SEQUENCE</scope>
    <source>
        <strain evidence="2">CBS 342.82</strain>
    </source>
</reference>
<keyword evidence="1" id="KW-1185">Reference proteome</keyword>
<reference evidence="2" key="2">
    <citation type="submission" date="2020-04" db="EMBL/GenBank/DDBJ databases">
        <authorList>
            <consortium name="NCBI Genome Project"/>
        </authorList>
    </citation>
    <scope>NUCLEOTIDE SEQUENCE</scope>
    <source>
        <strain evidence="2">CBS 342.82</strain>
    </source>
</reference>
<dbReference type="Proteomes" id="UP000504637">
    <property type="component" value="Unplaced"/>
</dbReference>